<organism evidence="3 4">
    <name type="scientific">Cymbomonas tetramitiformis</name>
    <dbReference type="NCBI Taxonomy" id="36881"/>
    <lineage>
        <taxon>Eukaryota</taxon>
        <taxon>Viridiplantae</taxon>
        <taxon>Chlorophyta</taxon>
        <taxon>Pyramimonadophyceae</taxon>
        <taxon>Pyramimonadales</taxon>
        <taxon>Pyramimonadaceae</taxon>
        <taxon>Cymbomonas</taxon>
    </lineage>
</organism>
<dbReference type="EMBL" id="LGRX02024640">
    <property type="protein sequence ID" value="KAK3253787.1"/>
    <property type="molecule type" value="Genomic_DNA"/>
</dbReference>
<evidence type="ECO:0000256" key="1">
    <source>
        <dbReference type="PROSITE-ProRule" id="PRU00175"/>
    </source>
</evidence>
<dbReference type="InterPro" id="IPR001841">
    <property type="entry name" value="Znf_RING"/>
</dbReference>
<evidence type="ECO:0000259" key="2">
    <source>
        <dbReference type="PROSITE" id="PS50089"/>
    </source>
</evidence>
<dbReference type="GO" id="GO:0008270">
    <property type="term" value="F:zinc ion binding"/>
    <property type="evidence" value="ECO:0007669"/>
    <property type="project" value="UniProtKB-KW"/>
</dbReference>
<dbReference type="PROSITE" id="PS50089">
    <property type="entry name" value="ZF_RING_2"/>
    <property type="match status" value="1"/>
</dbReference>
<protein>
    <recommendedName>
        <fullName evidence="2">RING-type domain-containing protein</fullName>
    </recommendedName>
</protein>
<evidence type="ECO:0000313" key="3">
    <source>
        <dbReference type="EMBL" id="KAK3253787.1"/>
    </source>
</evidence>
<proteinExistence type="predicted"/>
<dbReference type="CDD" id="cd16448">
    <property type="entry name" value="RING-H2"/>
    <property type="match status" value="1"/>
</dbReference>
<evidence type="ECO:0000313" key="4">
    <source>
        <dbReference type="Proteomes" id="UP001190700"/>
    </source>
</evidence>
<gene>
    <name evidence="3" type="ORF">CYMTET_36976</name>
</gene>
<keyword evidence="1" id="KW-0862">Zinc</keyword>
<keyword evidence="4" id="KW-1185">Reference proteome</keyword>
<keyword evidence="1" id="KW-0863">Zinc-finger</keyword>
<comment type="caution">
    <text evidence="3">The sequence shown here is derived from an EMBL/GenBank/DDBJ whole genome shotgun (WGS) entry which is preliminary data.</text>
</comment>
<keyword evidence="1" id="KW-0479">Metal-binding</keyword>
<dbReference type="InterPro" id="IPR013083">
    <property type="entry name" value="Znf_RING/FYVE/PHD"/>
</dbReference>
<name>A0AAE0CEW0_9CHLO</name>
<dbReference type="AlphaFoldDB" id="A0AAE0CEW0"/>
<sequence>MGSCCDLNDQCALCLSPLGAKAGVRCSLDEIFHTPCNHWFHKGCIVKSRGSLCDNSHKCPMCRTALPKGLTPEQARNQRREPENGVFYRDLIISNSQRVREMMRQRLQGQVTANESHRNAAFPSPFRSASEALGDEVENIANAIMDIEVSEAPQETEMDEEDFFSGMCECNHCQRFCENGGRCGRCGEMYCRLCSVLNYDQRDERVFCLTCVAEQRELDDQMQ</sequence>
<accession>A0AAE0CEW0</accession>
<dbReference type="SMART" id="SM00184">
    <property type="entry name" value="RING"/>
    <property type="match status" value="1"/>
</dbReference>
<feature type="domain" description="RING-type" evidence="2">
    <location>
        <begin position="11"/>
        <end position="63"/>
    </location>
</feature>
<dbReference type="SUPFAM" id="SSF57850">
    <property type="entry name" value="RING/U-box"/>
    <property type="match status" value="1"/>
</dbReference>
<reference evidence="3 4" key="1">
    <citation type="journal article" date="2015" name="Genome Biol. Evol.">
        <title>Comparative Genomics of a Bacterivorous Green Alga Reveals Evolutionary Causalities and Consequences of Phago-Mixotrophic Mode of Nutrition.</title>
        <authorList>
            <person name="Burns J.A."/>
            <person name="Paasch A."/>
            <person name="Narechania A."/>
            <person name="Kim E."/>
        </authorList>
    </citation>
    <scope>NUCLEOTIDE SEQUENCE [LARGE SCALE GENOMIC DNA]</scope>
    <source>
        <strain evidence="3 4">PLY_AMNH</strain>
    </source>
</reference>
<dbReference type="Gene3D" id="3.30.40.10">
    <property type="entry name" value="Zinc/RING finger domain, C3HC4 (zinc finger)"/>
    <property type="match status" value="1"/>
</dbReference>
<dbReference type="Proteomes" id="UP001190700">
    <property type="component" value="Unassembled WGS sequence"/>
</dbReference>